<dbReference type="SUPFAM" id="SSF55874">
    <property type="entry name" value="ATPase domain of HSP90 chaperone/DNA topoisomerase II/histidine kinase"/>
    <property type="match status" value="1"/>
</dbReference>
<reference evidence="8 9" key="1">
    <citation type="submission" date="2023-08" db="EMBL/GenBank/DDBJ databases">
        <title>Comparative genomics and taxonomic characterization of three novel marine species of genus Marivirga.</title>
        <authorList>
            <person name="Muhammad N."/>
            <person name="Kim S.-G."/>
        </authorList>
    </citation>
    <scope>NUCLEOTIDE SEQUENCE [LARGE SCALE GENOMIC DNA]</scope>
    <source>
        <strain evidence="8 9">BDSF4-3</strain>
    </source>
</reference>
<dbReference type="InterPro" id="IPR005467">
    <property type="entry name" value="His_kinase_dom"/>
</dbReference>
<dbReference type="InterPro" id="IPR035965">
    <property type="entry name" value="PAS-like_dom_sf"/>
</dbReference>
<dbReference type="PROSITE" id="PS50112">
    <property type="entry name" value="PAS"/>
    <property type="match status" value="1"/>
</dbReference>
<dbReference type="GO" id="GO:0000155">
    <property type="term" value="F:phosphorelay sensor kinase activity"/>
    <property type="evidence" value="ECO:0007669"/>
    <property type="project" value="InterPro"/>
</dbReference>
<name>A0AA49JBJ2_9BACT</name>
<dbReference type="AlphaFoldDB" id="A0AA49JBJ2"/>
<organism evidence="8 9">
    <name type="scientific">Marivirga salinarum</name>
    <dbReference type="NCBI Taxonomy" id="3059078"/>
    <lineage>
        <taxon>Bacteria</taxon>
        <taxon>Pseudomonadati</taxon>
        <taxon>Bacteroidota</taxon>
        <taxon>Cytophagia</taxon>
        <taxon>Cytophagales</taxon>
        <taxon>Marivirgaceae</taxon>
        <taxon>Marivirga</taxon>
    </lineage>
</organism>
<dbReference type="InterPro" id="IPR013655">
    <property type="entry name" value="PAS_fold_3"/>
</dbReference>
<keyword evidence="3" id="KW-0597">Phosphoprotein</keyword>
<dbReference type="Pfam" id="PF02518">
    <property type="entry name" value="HATPase_c"/>
    <property type="match status" value="1"/>
</dbReference>
<dbReference type="Gene3D" id="3.30.450.20">
    <property type="entry name" value="PAS domain"/>
    <property type="match status" value="1"/>
</dbReference>
<comment type="catalytic activity">
    <reaction evidence="1">
        <text>ATP + protein L-histidine = ADP + protein N-phospho-L-histidine.</text>
        <dbReference type="EC" id="2.7.13.3"/>
    </reaction>
</comment>
<keyword evidence="5 8" id="KW-0418">Kinase</keyword>
<dbReference type="KEGG" id="msaa:QYS49_00685"/>
<accession>A0AA49JBJ2</accession>
<dbReference type="SMART" id="SM00387">
    <property type="entry name" value="HATPase_c"/>
    <property type="match status" value="1"/>
</dbReference>
<evidence type="ECO:0000256" key="3">
    <source>
        <dbReference type="ARBA" id="ARBA00022553"/>
    </source>
</evidence>
<dbReference type="InterPro" id="IPR036097">
    <property type="entry name" value="HisK_dim/P_sf"/>
</dbReference>
<evidence type="ECO:0000259" key="6">
    <source>
        <dbReference type="PROSITE" id="PS50109"/>
    </source>
</evidence>
<feature type="domain" description="Histidine kinase" evidence="6">
    <location>
        <begin position="143"/>
        <end position="357"/>
    </location>
</feature>
<proteinExistence type="predicted"/>
<dbReference type="SMART" id="SM00091">
    <property type="entry name" value="PAS"/>
    <property type="match status" value="1"/>
</dbReference>
<evidence type="ECO:0000313" key="8">
    <source>
        <dbReference type="EMBL" id="WKK75999.1"/>
    </source>
</evidence>
<sequence>MNNSSFNYERYFELTPDLVCIAGYDGYFKKINQAVVNTLGYSFEELYASPIFSFIHPEDEKVTSIHRQELIKSNSLHNFENRYITKSGKIIWLAWTSIPSDEDQTIFAIAKEITYKKRLESERNNQLAQLSNRNAEFREINYRTTHDLRSPIQNMQTLLNMIELSDIGNQKNLNLIDLLKKGSENLKEKMNFYIDAVSTNSCPIVKLERIEIEDCLKSVLDSIDNLISSSKIEITADFSSQPYLYINRNYLESIILNLTTNAIKYSKVGSIPYLKIMSKDYPDKTELIFEDKGMGFDMEKVKDKIFGLHQTFHHNENSKGVGLYLVYTHITSLGGNISVESEVDKGAKFTITFNKELR</sequence>
<dbReference type="CDD" id="cd00130">
    <property type="entry name" value="PAS"/>
    <property type="match status" value="1"/>
</dbReference>
<dbReference type="NCBIfam" id="TIGR00229">
    <property type="entry name" value="sensory_box"/>
    <property type="match status" value="1"/>
</dbReference>
<keyword evidence="9" id="KW-1185">Reference proteome</keyword>
<dbReference type="Pfam" id="PF08447">
    <property type="entry name" value="PAS_3"/>
    <property type="match status" value="1"/>
</dbReference>
<evidence type="ECO:0000256" key="4">
    <source>
        <dbReference type="ARBA" id="ARBA00022679"/>
    </source>
</evidence>
<evidence type="ECO:0000256" key="1">
    <source>
        <dbReference type="ARBA" id="ARBA00000085"/>
    </source>
</evidence>
<dbReference type="SUPFAM" id="SSF55785">
    <property type="entry name" value="PYP-like sensor domain (PAS domain)"/>
    <property type="match status" value="1"/>
</dbReference>
<dbReference type="PANTHER" id="PTHR43304">
    <property type="entry name" value="PHYTOCHROME-LIKE PROTEIN CPH1"/>
    <property type="match status" value="1"/>
</dbReference>
<dbReference type="RefSeq" id="WP_308350817.1">
    <property type="nucleotide sequence ID" value="NZ_CP129971.1"/>
</dbReference>
<dbReference type="PROSITE" id="PS50109">
    <property type="entry name" value="HIS_KIN"/>
    <property type="match status" value="1"/>
</dbReference>
<keyword evidence="4" id="KW-0808">Transferase</keyword>
<gene>
    <name evidence="8" type="ORF">QYS49_00685</name>
</gene>
<dbReference type="InterPro" id="IPR036890">
    <property type="entry name" value="HATPase_C_sf"/>
</dbReference>
<evidence type="ECO:0000256" key="2">
    <source>
        <dbReference type="ARBA" id="ARBA00012438"/>
    </source>
</evidence>
<dbReference type="PANTHER" id="PTHR43304:SF1">
    <property type="entry name" value="PAC DOMAIN-CONTAINING PROTEIN"/>
    <property type="match status" value="1"/>
</dbReference>
<dbReference type="InterPro" id="IPR003594">
    <property type="entry name" value="HATPase_dom"/>
</dbReference>
<dbReference type="Gene3D" id="3.30.565.10">
    <property type="entry name" value="Histidine kinase-like ATPase, C-terminal domain"/>
    <property type="match status" value="1"/>
</dbReference>
<dbReference type="Proteomes" id="UP001230496">
    <property type="component" value="Chromosome"/>
</dbReference>
<dbReference type="EC" id="2.7.13.3" evidence="2"/>
<protein>
    <recommendedName>
        <fullName evidence="2">histidine kinase</fullName>
        <ecNumber evidence="2">2.7.13.3</ecNumber>
    </recommendedName>
</protein>
<dbReference type="EMBL" id="CP129971">
    <property type="protein sequence ID" value="WKK75999.1"/>
    <property type="molecule type" value="Genomic_DNA"/>
</dbReference>
<evidence type="ECO:0000259" key="7">
    <source>
        <dbReference type="PROSITE" id="PS50112"/>
    </source>
</evidence>
<dbReference type="InterPro" id="IPR052162">
    <property type="entry name" value="Sensor_kinase/Photoreceptor"/>
</dbReference>
<dbReference type="InterPro" id="IPR000014">
    <property type="entry name" value="PAS"/>
</dbReference>
<evidence type="ECO:0000256" key="5">
    <source>
        <dbReference type="ARBA" id="ARBA00022777"/>
    </source>
</evidence>
<dbReference type="SUPFAM" id="SSF47384">
    <property type="entry name" value="Homodimeric domain of signal transducing histidine kinase"/>
    <property type="match status" value="1"/>
</dbReference>
<evidence type="ECO:0000313" key="9">
    <source>
        <dbReference type="Proteomes" id="UP001230496"/>
    </source>
</evidence>
<feature type="domain" description="PAS" evidence="7">
    <location>
        <begin position="4"/>
        <end position="74"/>
    </location>
</feature>